<keyword evidence="1" id="KW-0472">Membrane</keyword>
<keyword evidence="1" id="KW-0812">Transmembrane</keyword>
<dbReference type="OrthoDB" id="9100059at2"/>
<dbReference type="EMBL" id="QLTK01000002">
    <property type="protein sequence ID" value="RAS38182.1"/>
    <property type="molecule type" value="Genomic_DNA"/>
</dbReference>
<comment type="caution">
    <text evidence="2">The sequence shown here is derived from an EMBL/GenBank/DDBJ whole genome shotgun (WGS) entry which is preliminary data.</text>
</comment>
<organism evidence="2 3">
    <name type="scientific">Paraburkholderia bryophila</name>
    <dbReference type="NCBI Taxonomy" id="420952"/>
    <lineage>
        <taxon>Bacteria</taxon>
        <taxon>Pseudomonadati</taxon>
        <taxon>Pseudomonadota</taxon>
        <taxon>Betaproteobacteria</taxon>
        <taxon>Burkholderiales</taxon>
        <taxon>Burkholderiaceae</taxon>
        <taxon>Paraburkholderia</taxon>
    </lineage>
</organism>
<proteinExistence type="predicted"/>
<feature type="transmembrane region" description="Helical" evidence="1">
    <location>
        <begin position="31"/>
        <end position="50"/>
    </location>
</feature>
<reference evidence="2 3" key="1">
    <citation type="submission" date="2018-06" db="EMBL/GenBank/DDBJ databases">
        <title>Genomic Encyclopedia of Type Strains, Phase III (KMG-III): the genomes of soil and plant-associated and newly described type strains.</title>
        <authorList>
            <person name="Whitman W."/>
        </authorList>
    </citation>
    <scope>NUCLEOTIDE SEQUENCE [LARGE SCALE GENOMIC DNA]</scope>
    <source>
        <strain evidence="2 3">LMG 23644</strain>
    </source>
</reference>
<name>A0A329CW92_9BURK</name>
<dbReference type="RefSeq" id="WP_111929746.1">
    <property type="nucleotide sequence ID" value="NZ_CADFFP010000001.1"/>
</dbReference>
<evidence type="ECO:0000313" key="2">
    <source>
        <dbReference type="EMBL" id="RAS38182.1"/>
    </source>
</evidence>
<evidence type="ECO:0000256" key="1">
    <source>
        <dbReference type="SAM" id="Phobius"/>
    </source>
</evidence>
<accession>A0A329CW92</accession>
<dbReference type="Proteomes" id="UP000248918">
    <property type="component" value="Unassembled WGS sequence"/>
</dbReference>
<protein>
    <submittedName>
        <fullName evidence="2">Uncharacterized protein</fullName>
    </submittedName>
</protein>
<dbReference type="AlphaFoldDB" id="A0A329CW92"/>
<evidence type="ECO:0000313" key="3">
    <source>
        <dbReference type="Proteomes" id="UP000248918"/>
    </source>
</evidence>
<gene>
    <name evidence="2" type="ORF">BX591_102472</name>
</gene>
<keyword evidence="1" id="KW-1133">Transmembrane helix</keyword>
<sequence>MNASIRTPYAQRPPQTPAAALSARLPLVPSFSVALIGTVVLLAACFSVAAHAQQTVNPGDIIVERTVTPRDAFIPVPKSQDPVAVRATTFPANSFNPAIAQLVGDTDLTNAHGSSGVADGGVLGGTGMQAVTQILSGKTTGNNVALNAGGIGLPGPGIGGTITSSVTGALAPLSNALSGSLGGLK</sequence>